<dbReference type="PANTHER" id="PTHR43674">
    <property type="entry name" value="NITRILASE C965.09-RELATED"/>
    <property type="match status" value="1"/>
</dbReference>
<dbReference type="Gene3D" id="3.60.110.10">
    <property type="entry name" value="Carbon-nitrogen hydrolase"/>
    <property type="match status" value="1"/>
</dbReference>
<dbReference type="RefSeq" id="WP_131899996.1">
    <property type="nucleotide sequence ID" value="NZ_SMKZ01000051.1"/>
</dbReference>
<dbReference type="OrthoDB" id="9811121at2"/>
<gene>
    <name evidence="3" type="ORF">E1269_25835</name>
</gene>
<dbReference type="InterPro" id="IPR050345">
    <property type="entry name" value="Aliph_Amidase/BUP"/>
</dbReference>
<protein>
    <submittedName>
        <fullName evidence="3">Carbon-nitrogen hydrolase family protein</fullName>
    </submittedName>
</protein>
<evidence type="ECO:0000313" key="4">
    <source>
        <dbReference type="Proteomes" id="UP000294739"/>
    </source>
</evidence>
<dbReference type="Proteomes" id="UP000294739">
    <property type="component" value="Unassembled WGS sequence"/>
</dbReference>
<reference evidence="3 4" key="1">
    <citation type="submission" date="2019-03" db="EMBL/GenBank/DDBJ databases">
        <title>Draft genome sequences of novel Actinobacteria.</title>
        <authorList>
            <person name="Sahin N."/>
            <person name="Ay H."/>
            <person name="Saygin H."/>
        </authorList>
    </citation>
    <scope>NUCLEOTIDE SEQUENCE [LARGE SCALE GENOMIC DNA]</scope>
    <source>
        <strain evidence="3 4">5K138</strain>
    </source>
</reference>
<proteinExistence type="predicted"/>
<sequence>MPPLRIAVTQPAIAADVAENGRRVRSLLRSAAGAGARLVQFPEGMLSGYAKAQVRDWADVDWELVRAELSLTMEVAAELRVWVVLGSAHQLTPPNRPHNSLYVISDQGRLVDRYDKRLCSNTEITRFYSPGFRPVVFDVDGFRFGCAICIEVNFPDLFAEYERLGVDCVLLSAYPIDAIFATKARAHAAIESYWLGVSVPAQCAGLMASELIGPDGGTLTRVSDPDAGGLAIADLDRSAPDLHIPLNLARPWRATARDGEIYRSRRVDDPRSTDRTCV</sequence>
<dbReference type="EMBL" id="SMKZ01000051">
    <property type="protein sequence ID" value="TDE00343.1"/>
    <property type="molecule type" value="Genomic_DNA"/>
</dbReference>
<keyword evidence="4" id="KW-1185">Reference proteome</keyword>
<feature type="domain" description="CN hydrolase" evidence="2">
    <location>
        <begin position="4"/>
        <end position="237"/>
    </location>
</feature>
<dbReference type="InterPro" id="IPR003010">
    <property type="entry name" value="C-N_Hydrolase"/>
</dbReference>
<evidence type="ECO:0000313" key="3">
    <source>
        <dbReference type="EMBL" id="TDE00343.1"/>
    </source>
</evidence>
<evidence type="ECO:0000256" key="1">
    <source>
        <dbReference type="ARBA" id="ARBA00022801"/>
    </source>
</evidence>
<dbReference type="InterPro" id="IPR036526">
    <property type="entry name" value="C-N_Hydrolase_sf"/>
</dbReference>
<evidence type="ECO:0000259" key="2">
    <source>
        <dbReference type="PROSITE" id="PS50263"/>
    </source>
</evidence>
<accession>A0A4R5CRS6</accession>
<dbReference type="CDD" id="cd07197">
    <property type="entry name" value="nitrilase"/>
    <property type="match status" value="1"/>
</dbReference>
<dbReference type="PROSITE" id="PS50263">
    <property type="entry name" value="CN_HYDROLASE"/>
    <property type="match status" value="1"/>
</dbReference>
<name>A0A4R5CRS6_9ACTN</name>
<comment type="caution">
    <text evidence="3">The sequence shown here is derived from an EMBL/GenBank/DDBJ whole genome shotgun (WGS) entry which is preliminary data.</text>
</comment>
<dbReference type="PANTHER" id="PTHR43674:SF16">
    <property type="entry name" value="CARBON-NITROGEN FAMILY, PUTATIVE (AFU_ORTHOLOGUE AFUA_5G02350)-RELATED"/>
    <property type="match status" value="1"/>
</dbReference>
<dbReference type="GO" id="GO:0016811">
    <property type="term" value="F:hydrolase activity, acting on carbon-nitrogen (but not peptide) bonds, in linear amides"/>
    <property type="evidence" value="ECO:0007669"/>
    <property type="project" value="TreeGrafter"/>
</dbReference>
<dbReference type="SUPFAM" id="SSF56317">
    <property type="entry name" value="Carbon-nitrogen hydrolase"/>
    <property type="match status" value="1"/>
</dbReference>
<dbReference type="AlphaFoldDB" id="A0A4R5CRS6"/>
<organism evidence="3 4">
    <name type="scientific">Jiangella asiatica</name>
    <dbReference type="NCBI Taxonomy" id="2530372"/>
    <lineage>
        <taxon>Bacteria</taxon>
        <taxon>Bacillati</taxon>
        <taxon>Actinomycetota</taxon>
        <taxon>Actinomycetes</taxon>
        <taxon>Jiangellales</taxon>
        <taxon>Jiangellaceae</taxon>
        <taxon>Jiangella</taxon>
    </lineage>
</organism>
<dbReference type="Pfam" id="PF00795">
    <property type="entry name" value="CN_hydrolase"/>
    <property type="match status" value="1"/>
</dbReference>
<keyword evidence="1 3" id="KW-0378">Hydrolase</keyword>
<dbReference type="InParanoid" id="A0A4R5CRS6"/>